<dbReference type="PRINTS" id="PR00420">
    <property type="entry name" value="RNGMNOXGNASE"/>
</dbReference>
<dbReference type="GO" id="GO:0016709">
    <property type="term" value="F:oxidoreductase activity, acting on paired donors, with incorporation or reduction of molecular oxygen, NAD(P)H as one donor, and incorporation of one atom of oxygen"/>
    <property type="evidence" value="ECO:0007669"/>
    <property type="project" value="UniProtKB-ARBA"/>
</dbReference>
<comment type="caution">
    <text evidence="6">The sequence shown here is derived from an EMBL/GenBank/DDBJ whole genome shotgun (WGS) entry which is preliminary data.</text>
</comment>
<dbReference type="InterPro" id="IPR036188">
    <property type="entry name" value="FAD/NAD-bd_sf"/>
</dbReference>
<evidence type="ECO:0000256" key="3">
    <source>
        <dbReference type="ARBA" id="ARBA00022827"/>
    </source>
</evidence>
<name>A0A5R9E0F8_9ACTN</name>
<dbReference type="AlphaFoldDB" id="A0A5R9E0F8"/>
<evidence type="ECO:0000256" key="4">
    <source>
        <dbReference type="SAM" id="MobiDB-lite"/>
    </source>
</evidence>
<dbReference type="Gene3D" id="3.30.70.2450">
    <property type="match status" value="1"/>
</dbReference>
<dbReference type="GO" id="GO:0071949">
    <property type="term" value="F:FAD binding"/>
    <property type="evidence" value="ECO:0007669"/>
    <property type="project" value="InterPro"/>
</dbReference>
<feature type="region of interest" description="Disordered" evidence="4">
    <location>
        <begin position="528"/>
        <end position="567"/>
    </location>
</feature>
<evidence type="ECO:0000259" key="5">
    <source>
        <dbReference type="Pfam" id="PF01494"/>
    </source>
</evidence>
<evidence type="ECO:0000256" key="2">
    <source>
        <dbReference type="ARBA" id="ARBA00022630"/>
    </source>
</evidence>
<dbReference type="PANTHER" id="PTHR43004">
    <property type="entry name" value="TRK SYSTEM POTASSIUM UPTAKE PROTEIN"/>
    <property type="match status" value="1"/>
</dbReference>
<organism evidence="6 7">
    <name type="scientific">Streptomyces marianii</name>
    <dbReference type="NCBI Taxonomy" id="1817406"/>
    <lineage>
        <taxon>Bacteria</taxon>
        <taxon>Bacillati</taxon>
        <taxon>Actinomycetota</taxon>
        <taxon>Actinomycetes</taxon>
        <taxon>Kitasatosporales</taxon>
        <taxon>Streptomycetaceae</taxon>
        <taxon>Streptomyces</taxon>
    </lineage>
</organism>
<feature type="domain" description="FAD-binding" evidence="5">
    <location>
        <begin position="15"/>
        <end position="352"/>
    </location>
</feature>
<keyword evidence="2" id="KW-0285">Flavoprotein</keyword>
<keyword evidence="3" id="KW-0274">FAD</keyword>
<dbReference type="PANTHER" id="PTHR43004:SF19">
    <property type="entry name" value="BINDING MONOOXYGENASE, PUTATIVE (JCVI)-RELATED"/>
    <property type="match status" value="1"/>
</dbReference>
<accession>A0A5R9E0F8</accession>
<dbReference type="SUPFAM" id="SSF51905">
    <property type="entry name" value="FAD/NAD(P)-binding domain"/>
    <property type="match status" value="1"/>
</dbReference>
<dbReference type="EMBL" id="VAWE01000001">
    <property type="protein sequence ID" value="TLQ42462.1"/>
    <property type="molecule type" value="Genomic_DNA"/>
</dbReference>
<dbReference type="InterPro" id="IPR050641">
    <property type="entry name" value="RIFMO-like"/>
</dbReference>
<evidence type="ECO:0000313" key="6">
    <source>
        <dbReference type="EMBL" id="TLQ42462.1"/>
    </source>
</evidence>
<keyword evidence="7" id="KW-1185">Reference proteome</keyword>
<dbReference type="Gene3D" id="3.50.50.60">
    <property type="entry name" value="FAD/NAD(P)-binding domain"/>
    <property type="match status" value="1"/>
</dbReference>
<protein>
    <submittedName>
        <fullName evidence="6">FAD-dependent oxidoreductase</fullName>
    </submittedName>
</protein>
<proteinExistence type="predicted"/>
<comment type="cofactor">
    <cofactor evidence="1">
        <name>FAD</name>
        <dbReference type="ChEBI" id="CHEBI:57692"/>
    </cofactor>
</comment>
<dbReference type="Pfam" id="PF01494">
    <property type="entry name" value="FAD_binding_3"/>
    <property type="match status" value="1"/>
</dbReference>
<evidence type="ECO:0000256" key="1">
    <source>
        <dbReference type="ARBA" id="ARBA00001974"/>
    </source>
</evidence>
<dbReference type="InterPro" id="IPR002938">
    <property type="entry name" value="FAD-bd"/>
</dbReference>
<reference evidence="6 7" key="1">
    <citation type="submission" date="2019-05" db="EMBL/GenBank/DDBJ databases">
        <title>Streptomyces marianii sp. nov., a novel marine actinomycete from southern coast of India.</title>
        <authorList>
            <person name="Iniyan A.M."/>
            <person name="Wink J."/>
            <person name="Ramprasad E."/>
            <person name="Ramana C.V."/>
            <person name="Bunk B."/>
            <person name="Sproer C."/>
            <person name="Joseph F.-J.R.S."/>
            <person name="Vincent S.G.P."/>
        </authorList>
    </citation>
    <scope>NUCLEOTIDE SEQUENCE [LARGE SCALE GENOMIC DNA]</scope>
    <source>
        <strain evidence="6 7">ICN19</strain>
    </source>
</reference>
<dbReference type="OrthoDB" id="8670884at2"/>
<dbReference type="Gene3D" id="3.40.30.120">
    <property type="match status" value="1"/>
</dbReference>
<sequence>MSEMSDNESGAPDDFDVLVVGAGPSGLLTAVELLRRGIRVRVIDRNPEPATTPKALSVWPRALDILRDAGLGDGVHQESVQINRLSYFSERKPLASFALTEDTACRVLPQHDTERLLTRRLHELGGKVERSVRLLALERVDFSGDLGASDGVTAVVEDADGVVQRIPAPFVVGADGAGSAVRGQLGIGFEGSTYEMAFALIDARIEGELPRDECLFYQAPSGALVIVPMPDGIHRFLSVMPQGRGEVTLGMMQELVDERGPRGVRLSEAVWQAVFRVHARHASRFQAGRVFLVGDAAHVHSPAGGQGMNNGLQDAQNLGWKLAAVIRGESPATLLETYGAERSEATRQIVRDTDLQTRAWVADSRAKVWARDAAFGLFERTGAVTRFYTPVMAGRRLAYPPVRESQRPSGLTRCKLRDRVPGGLKPGAVFPRRYAVAHGISGPSADPHAWTLVLVPSDAAWLTEAGHVVHRYGARIRTVVLRRRELRAATGCGGPGYYLVRPDGHIAAHGHAADLGLLETELRTVLTGPRPATGDPLQRLGTAGETNLTLNSGGSSGGHPGRITSTT</sequence>
<dbReference type="Proteomes" id="UP000305921">
    <property type="component" value="Unassembled WGS sequence"/>
</dbReference>
<evidence type="ECO:0000313" key="7">
    <source>
        <dbReference type="Proteomes" id="UP000305921"/>
    </source>
</evidence>
<gene>
    <name evidence="6" type="ORF">FEF34_03920</name>
</gene>